<dbReference type="Proteomes" id="UP000727490">
    <property type="component" value="Unassembled WGS sequence"/>
</dbReference>
<feature type="domain" description="HTH cro/C1-type" evidence="1">
    <location>
        <begin position="48"/>
        <end position="83"/>
    </location>
</feature>
<reference evidence="2 3" key="1">
    <citation type="journal article" date="2020" name="Syst. Appl. Microbiol.">
        <title>Arthrospiribacter ruber gen. nov., sp. nov., a novel bacterium isolated from Arthrospira cultures.</title>
        <authorList>
            <person name="Waleron M."/>
            <person name="Misztak A."/>
            <person name="Waleron M.M."/>
            <person name="Furmaniak M."/>
            <person name="Mrozik A."/>
            <person name="Waleron K."/>
        </authorList>
    </citation>
    <scope>NUCLEOTIDE SEQUENCE [LARGE SCALE GENOMIC DNA]</scope>
    <source>
        <strain evidence="2 3">DPMB0001</strain>
    </source>
</reference>
<evidence type="ECO:0000259" key="1">
    <source>
        <dbReference type="PROSITE" id="PS50943"/>
    </source>
</evidence>
<dbReference type="CDD" id="cd00093">
    <property type="entry name" value="HTH_XRE"/>
    <property type="match status" value="1"/>
</dbReference>
<keyword evidence="3" id="KW-1185">Reference proteome</keyword>
<organism evidence="2 3">
    <name type="scientific">Arthrospiribacter ruber</name>
    <dbReference type="NCBI Taxonomy" id="2487934"/>
    <lineage>
        <taxon>Bacteria</taxon>
        <taxon>Pseudomonadati</taxon>
        <taxon>Bacteroidota</taxon>
        <taxon>Cytophagia</taxon>
        <taxon>Cytophagales</taxon>
        <taxon>Cyclobacteriaceae</taxon>
        <taxon>Arthrospiribacter</taxon>
    </lineage>
</organism>
<dbReference type="RefSeq" id="WP_219287761.1">
    <property type="nucleotide sequence ID" value="NZ_RPHB01000003.1"/>
</dbReference>
<dbReference type="Pfam" id="PF12844">
    <property type="entry name" value="HTH_19"/>
    <property type="match status" value="1"/>
</dbReference>
<dbReference type="AlphaFoldDB" id="A0A951IX71"/>
<dbReference type="SMART" id="SM00530">
    <property type="entry name" value="HTH_XRE"/>
    <property type="match status" value="1"/>
</dbReference>
<evidence type="ECO:0000313" key="3">
    <source>
        <dbReference type="Proteomes" id="UP000727490"/>
    </source>
</evidence>
<dbReference type="InterPro" id="IPR049514">
    <property type="entry name" value="Fic-like_C"/>
</dbReference>
<comment type="caution">
    <text evidence="2">The sequence shown here is derived from an EMBL/GenBank/DDBJ whole genome shotgun (WGS) entry which is preliminary data.</text>
</comment>
<dbReference type="InterPro" id="IPR001387">
    <property type="entry name" value="Cro/C1-type_HTH"/>
</dbReference>
<name>A0A951IX71_9BACT</name>
<protein>
    <submittedName>
        <fullName evidence="2">XRE family transcriptional regulator</fullName>
    </submittedName>
</protein>
<evidence type="ECO:0000313" key="2">
    <source>
        <dbReference type="EMBL" id="MBW3467491.1"/>
    </source>
</evidence>
<sequence>MSKKVIPNLENEKERNLEKLKKELGDFFKATREELGYKTKDDFSDAKNLTRSQYALYESGKANPTIETIFNLLWEFGLDYQELFNLPHSNNKYGSVIIKEVAPMRKIEQVKEQVYLLKEEGLDKRLSDLMVLRILRTLAFCIKPKSKGEILENLGLKNTTNNFQRSIGLALELEWLVMTDPFTPNSPQQKYFTSEEGRKFI</sequence>
<dbReference type="PROSITE" id="PS50943">
    <property type="entry name" value="HTH_CROC1"/>
    <property type="match status" value="1"/>
</dbReference>
<dbReference type="EMBL" id="RPHB01000003">
    <property type="protein sequence ID" value="MBW3467491.1"/>
    <property type="molecule type" value="Genomic_DNA"/>
</dbReference>
<gene>
    <name evidence="2" type="ORF">EGN73_06645</name>
</gene>
<dbReference type="Pfam" id="PF21247">
    <property type="entry name" value="Fic-like_C"/>
    <property type="match status" value="1"/>
</dbReference>
<proteinExistence type="predicted"/>
<accession>A0A951IX71</accession>